<accession>A0A6P2BVB1</accession>
<proteinExistence type="predicted"/>
<sequence length="61" mass="6321">MDQSGDSTDTYPVSWAQVIDPGSSASFVGQDYITQPEHVGPGLLSGRAVELKGVDAPMTPG</sequence>
<dbReference type="Proteomes" id="UP000460272">
    <property type="component" value="Unassembled WGS sequence"/>
</dbReference>
<evidence type="ECO:0000313" key="2">
    <source>
        <dbReference type="Proteomes" id="UP000460272"/>
    </source>
</evidence>
<organism evidence="1 2">
    <name type="scientific">Trebonia kvetii</name>
    <dbReference type="NCBI Taxonomy" id="2480626"/>
    <lineage>
        <taxon>Bacteria</taxon>
        <taxon>Bacillati</taxon>
        <taxon>Actinomycetota</taxon>
        <taxon>Actinomycetes</taxon>
        <taxon>Streptosporangiales</taxon>
        <taxon>Treboniaceae</taxon>
        <taxon>Trebonia</taxon>
    </lineage>
</organism>
<gene>
    <name evidence="1" type="ORF">EAS64_25865</name>
</gene>
<reference evidence="1 2" key="1">
    <citation type="submission" date="2018-11" db="EMBL/GenBank/DDBJ databases">
        <title>Trebonia kvetii gen.nov., sp.nov., a novel acidophilic actinobacterium, and proposal of the new actinobacterial family Treboniaceae fam. nov.</title>
        <authorList>
            <person name="Rapoport D."/>
            <person name="Sagova-Mareckova M."/>
            <person name="Sedlacek I."/>
            <person name="Provaznik J."/>
            <person name="Kralova S."/>
            <person name="Pavlinic D."/>
            <person name="Benes V."/>
            <person name="Kopecky J."/>
        </authorList>
    </citation>
    <scope>NUCLEOTIDE SEQUENCE [LARGE SCALE GENOMIC DNA]</scope>
    <source>
        <strain evidence="1 2">15Tr583</strain>
    </source>
</reference>
<evidence type="ECO:0000313" key="1">
    <source>
        <dbReference type="EMBL" id="TVZ02251.1"/>
    </source>
</evidence>
<dbReference type="AlphaFoldDB" id="A0A6P2BVB1"/>
<protein>
    <submittedName>
        <fullName evidence="1">Uncharacterized protein</fullName>
    </submittedName>
</protein>
<dbReference type="EMBL" id="RPFW01000005">
    <property type="protein sequence ID" value="TVZ02251.1"/>
    <property type="molecule type" value="Genomic_DNA"/>
</dbReference>
<comment type="caution">
    <text evidence="1">The sequence shown here is derived from an EMBL/GenBank/DDBJ whole genome shotgun (WGS) entry which is preliminary data.</text>
</comment>
<name>A0A6P2BVB1_9ACTN</name>
<dbReference type="RefSeq" id="WP_145857077.1">
    <property type="nucleotide sequence ID" value="NZ_RPFW01000005.1"/>
</dbReference>
<keyword evidence="2" id="KW-1185">Reference proteome</keyword>